<keyword evidence="2" id="KW-1185">Reference proteome</keyword>
<proteinExistence type="predicted"/>
<evidence type="ECO:0000313" key="2">
    <source>
        <dbReference type="Proteomes" id="UP001401887"/>
    </source>
</evidence>
<sequence length="128" mass="14005">MNVPKLNLAGHPLHTILNDAPLTLLPFSLTLDVMSASTDRPSYRDDLMDARYRRIEQSPALTLRRGDRGVVLFGYRPYAALLEALRQVAPDLPRRPVGDAEAYKAAWGGVLPRELAEALGDARQAAAG</sequence>
<evidence type="ECO:0000313" key="1">
    <source>
        <dbReference type="EMBL" id="GAA5512378.1"/>
    </source>
</evidence>
<organism evidence="1 2">
    <name type="scientific">Deinococcus carri</name>
    <dbReference type="NCBI Taxonomy" id="1211323"/>
    <lineage>
        <taxon>Bacteria</taxon>
        <taxon>Thermotogati</taxon>
        <taxon>Deinococcota</taxon>
        <taxon>Deinococci</taxon>
        <taxon>Deinococcales</taxon>
        <taxon>Deinococcaceae</taxon>
        <taxon>Deinococcus</taxon>
    </lineage>
</organism>
<reference evidence="1 2" key="1">
    <citation type="submission" date="2024-02" db="EMBL/GenBank/DDBJ databases">
        <title>Deinococcus carri NBRC 110142.</title>
        <authorList>
            <person name="Ichikawa N."/>
            <person name="Katano-Makiyama Y."/>
            <person name="Hidaka K."/>
        </authorList>
    </citation>
    <scope>NUCLEOTIDE SEQUENCE [LARGE SCALE GENOMIC DNA]</scope>
    <source>
        <strain evidence="1 2">NBRC 110142</strain>
    </source>
</reference>
<name>A0ABP9W8P9_9DEIO</name>
<dbReference type="RefSeq" id="WP_345462133.1">
    <property type="nucleotide sequence ID" value="NZ_BAABRP010000002.1"/>
</dbReference>
<accession>A0ABP9W8P9</accession>
<protein>
    <submittedName>
        <fullName evidence="1">Uncharacterized protein</fullName>
    </submittedName>
</protein>
<comment type="caution">
    <text evidence="1">The sequence shown here is derived from an EMBL/GenBank/DDBJ whole genome shotgun (WGS) entry which is preliminary data.</text>
</comment>
<dbReference type="EMBL" id="BAABRP010000002">
    <property type="protein sequence ID" value="GAA5512378.1"/>
    <property type="molecule type" value="Genomic_DNA"/>
</dbReference>
<dbReference type="Proteomes" id="UP001401887">
    <property type="component" value="Unassembled WGS sequence"/>
</dbReference>
<gene>
    <name evidence="1" type="ORF">Dcar01_01092</name>
</gene>